<dbReference type="Proteomes" id="UP000593568">
    <property type="component" value="Unassembled WGS sequence"/>
</dbReference>
<evidence type="ECO:0000313" key="1">
    <source>
        <dbReference type="EMBL" id="MBA0787827.1"/>
    </source>
</evidence>
<feature type="non-terminal residue" evidence="1">
    <location>
        <position position="1"/>
    </location>
</feature>
<name>A0A7J9FRA5_9ROSI</name>
<keyword evidence="2" id="KW-1185">Reference proteome</keyword>
<comment type="caution">
    <text evidence="1">The sequence shown here is derived from an EMBL/GenBank/DDBJ whole genome shotgun (WGS) entry which is preliminary data.</text>
</comment>
<sequence>QDIPLIYRGNALSRHVNQSSGNPECSKGNFKARWFYDFRKKGLGENGKI</sequence>
<proteinExistence type="predicted"/>
<evidence type="ECO:0000313" key="2">
    <source>
        <dbReference type="Proteomes" id="UP000593568"/>
    </source>
</evidence>
<dbReference type="AlphaFoldDB" id="A0A7J9FRA5"/>
<protein>
    <submittedName>
        <fullName evidence="1">Uncharacterized protein</fullName>
    </submittedName>
</protein>
<gene>
    <name evidence="1" type="ORF">Gotri_027484</name>
</gene>
<organism evidence="1 2">
    <name type="scientific">Gossypium trilobum</name>
    <dbReference type="NCBI Taxonomy" id="34281"/>
    <lineage>
        <taxon>Eukaryota</taxon>
        <taxon>Viridiplantae</taxon>
        <taxon>Streptophyta</taxon>
        <taxon>Embryophyta</taxon>
        <taxon>Tracheophyta</taxon>
        <taxon>Spermatophyta</taxon>
        <taxon>Magnoliopsida</taxon>
        <taxon>eudicotyledons</taxon>
        <taxon>Gunneridae</taxon>
        <taxon>Pentapetalae</taxon>
        <taxon>rosids</taxon>
        <taxon>malvids</taxon>
        <taxon>Malvales</taxon>
        <taxon>Malvaceae</taxon>
        <taxon>Malvoideae</taxon>
        <taxon>Gossypium</taxon>
    </lineage>
</organism>
<dbReference type="EMBL" id="JABEZW010226578">
    <property type="protein sequence ID" value="MBA0787827.1"/>
    <property type="molecule type" value="Genomic_DNA"/>
</dbReference>
<reference evidence="1 2" key="1">
    <citation type="journal article" date="2019" name="Genome Biol. Evol.">
        <title>Insights into the evolution of the New World diploid cottons (Gossypium, subgenus Houzingenia) based on genome sequencing.</title>
        <authorList>
            <person name="Grover C.E."/>
            <person name="Arick M.A. 2nd"/>
            <person name="Thrash A."/>
            <person name="Conover J.L."/>
            <person name="Sanders W.S."/>
            <person name="Peterson D.G."/>
            <person name="Frelichowski J.E."/>
            <person name="Scheffler J.A."/>
            <person name="Scheffler B.E."/>
            <person name="Wendel J.F."/>
        </authorList>
    </citation>
    <scope>NUCLEOTIDE SEQUENCE [LARGE SCALE GENOMIC DNA]</scope>
    <source>
        <strain evidence="1">8</strain>
        <tissue evidence="1">Leaf</tissue>
    </source>
</reference>
<accession>A0A7J9FRA5</accession>